<name>A0A3N4KEA9_9PEZI</name>
<dbReference type="InParanoid" id="A0A3N4KEA9"/>
<reference evidence="2 3" key="1">
    <citation type="journal article" date="2018" name="Nat. Ecol. Evol.">
        <title>Pezizomycetes genomes reveal the molecular basis of ectomycorrhizal truffle lifestyle.</title>
        <authorList>
            <person name="Murat C."/>
            <person name="Payen T."/>
            <person name="Noel B."/>
            <person name="Kuo A."/>
            <person name="Morin E."/>
            <person name="Chen J."/>
            <person name="Kohler A."/>
            <person name="Krizsan K."/>
            <person name="Balestrini R."/>
            <person name="Da Silva C."/>
            <person name="Montanini B."/>
            <person name="Hainaut M."/>
            <person name="Levati E."/>
            <person name="Barry K.W."/>
            <person name="Belfiori B."/>
            <person name="Cichocki N."/>
            <person name="Clum A."/>
            <person name="Dockter R.B."/>
            <person name="Fauchery L."/>
            <person name="Guy J."/>
            <person name="Iotti M."/>
            <person name="Le Tacon F."/>
            <person name="Lindquist E.A."/>
            <person name="Lipzen A."/>
            <person name="Malagnac F."/>
            <person name="Mello A."/>
            <person name="Molinier V."/>
            <person name="Miyauchi S."/>
            <person name="Poulain J."/>
            <person name="Riccioni C."/>
            <person name="Rubini A."/>
            <person name="Sitrit Y."/>
            <person name="Splivallo R."/>
            <person name="Traeger S."/>
            <person name="Wang M."/>
            <person name="Zifcakova L."/>
            <person name="Wipf D."/>
            <person name="Zambonelli A."/>
            <person name="Paolocci F."/>
            <person name="Nowrousian M."/>
            <person name="Ottonello S."/>
            <person name="Baldrian P."/>
            <person name="Spatafora J.W."/>
            <person name="Henrissat B."/>
            <person name="Nagy L.G."/>
            <person name="Aury J.M."/>
            <person name="Wincker P."/>
            <person name="Grigoriev I.V."/>
            <person name="Bonfante P."/>
            <person name="Martin F.M."/>
        </authorList>
    </citation>
    <scope>NUCLEOTIDE SEQUENCE [LARGE SCALE GENOMIC DNA]</scope>
    <source>
        <strain evidence="2 3">CCBAS932</strain>
    </source>
</reference>
<evidence type="ECO:0000313" key="2">
    <source>
        <dbReference type="EMBL" id="RPB08827.1"/>
    </source>
</evidence>
<dbReference type="OrthoDB" id="5384963at2759"/>
<dbReference type="Proteomes" id="UP000277580">
    <property type="component" value="Unassembled WGS sequence"/>
</dbReference>
<proteinExistence type="predicted"/>
<evidence type="ECO:0000256" key="1">
    <source>
        <dbReference type="SAM" id="MobiDB-lite"/>
    </source>
</evidence>
<accession>A0A3N4KEA9</accession>
<evidence type="ECO:0000313" key="3">
    <source>
        <dbReference type="Proteomes" id="UP000277580"/>
    </source>
</evidence>
<gene>
    <name evidence="2" type="ORF">P167DRAFT_577874</name>
</gene>
<dbReference type="AlphaFoldDB" id="A0A3N4KEA9"/>
<organism evidence="2 3">
    <name type="scientific">Morchella conica CCBAS932</name>
    <dbReference type="NCBI Taxonomy" id="1392247"/>
    <lineage>
        <taxon>Eukaryota</taxon>
        <taxon>Fungi</taxon>
        <taxon>Dikarya</taxon>
        <taxon>Ascomycota</taxon>
        <taxon>Pezizomycotina</taxon>
        <taxon>Pezizomycetes</taxon>
        <taxon>Pezizales</taxon>
        <taxon>Morchellaceae</taxon>
        <taxon>Morchella</taxon>
    </lineage>
</organism>
<keyword evidence="3" id="KW-1185">Reference proteome</keyword>
<feature type="compositionally biased region" description="Basic and acidic residues" evidence="1">
    <location>
        <begin position="297"/>
        <end position="308"/>
    </location>
</feature>
<sequence length="315" mass="36514">MSITLPSKDVTSAELALFAKNLEEVTNEIAAIVQANSDFRHEYNQAIQRQRIYTKMLININDNHEPSGQNRCSEDPAADTEYALYYRKKHQEEIDKLQGIHENITLMFTENNKVRSQAVLDIMGFRVEREGKERERSEKERLVREKEENQKLIGSLLAGHKDVNIKEQLEILRIEDVSSTPPTADGVAFFTRPQRDALAAGLERIQSETELWIQLLQKKGHKPIGNIATHTKALLMKDREAVEAAESRNQHRQLTDSQIRFSIFRLGDVYKYMEQDQFKLWRIAGKYVEPKEEDDLDPKAFARPEDWKPNQPCHT</sequence>
<protein>
    <submittedName>
        <fullName evidence="2">Uncharacterized protein</fullName>
    </submittedName>
</protein>
<dbReference type="EMBL" id="ML119158">
    <property type="protein sequence ID" value="RPB08827.1"/>
    <property type="molecule type" value="Genomic_DNA"/>
</dbReference>
<feature type="region of interest" description="Disordered" evidence="1">
    <location>
        <begin position="291"/>
        <end position="315"/>
    </location>
</feature>